<reference evidence="2" key="1">
    <citation type="submission" date="2025-08" db="UniProtKB">
        <authorList>
            <consortium name="Ensembl"/>
        </authorList>
    </citation>
    <scope>IDENTIFICATION</scope>
</reference>
<feature type="compositionally biased region" description="Pro residues" evidence="1">
    <location>
        <begin position="725"/>
        <end position="739"/>
    </location>
</feature>
<feature type="compositionally biased region" description="Polar residues" evidence="1">
    <location>
        <begin position="1193"/>
        <end position="1213"/>
    </location>
</feature>
<feature type="compositionally biased region" description="Polar residues" evidence="1">
    <location>
        <begin position="1141"/>
        <end position="1153"/>
    </location>
</feature>
<feature type="region of interest" description="Disordered" evidence="1">
    <location>
        <begin position="271"/>
        <end position="926"/>
    </location>
</feature>
<dbReference type="PANTHER" id="PTHR23039:SF6">
    <property type="entry name" value="SIMILAR TO MKIAA1522 PROTEIN"/>
    <property type="match status" value="1"/>
</dbReference>
<feature type="compositionally biased region" description="Basic and acidic residues" evidence="1">
    <location>
        <begin position="632"/>
        <end position="647"/>
    </location>
</feature>
<feature type="compositionally biased region" description="Polar residues" evidence="1">
    <location>
        <begin position="744"/>
        <end position="753"/>
    </location>
</feature>
<feature type="compositionally biased region" description="Polar residues" evidence="1">
    <location>
        <begin position="648"/>
        <end position="658"/>
    </location>
</feature>
<protein>
    <submittedName>
        <fullName evidence="2">KIAA1522 ortholog</fullName>
    </submittedName>
</protein>
<feature type="compositionally biased region" description="Low complexity" evidence="1">
    <location>
        <begin position="868"/>
        <end position="882"/>
    </location>
</feature>
<feature type="region of interest" description="Disordered" evidence="1">
    <location>
        <begin position="223"/>
        <end position="246"/>
    </location>
</feature>
<reference evidence="2" key="2">
    <citation type="submission" date="2025-09" db="UniProtKB">
        <authorList>
            <consortium name="Ensembl"/>
        </authorList>
    </citation>
    <scope>IDENTIFICATION</scope>
</reference>
<feature type="compositionally biased region" description="Low complexity" evidence="1">
    <location>
        <begin position="465"/>
        <end position="486"/>
    </location>
</feature>
<dbReference type="AlphaFoldDB" id="A0A3Q3DU11"/>
<feature type="compositionally biased region" description="Basic and acidic residues" evidence="1">
    <location>
        <begin position="755"/>
        <end position="765"/>
    </location>
</feature>
<evidence type="ECO:0000256" key="1">
    <source>
        <dbReference type="SAM" id="MobiDB-lite"/>
    </source>
</evidence>
<evidence type="ECO:0000313" key="2">
    <source>
        <dbReference type="Ensembl" id="ENSHCOP00000020525.1"/>
    </source>
</evidence>
<dbReference type="PANTHER" id="PTHR23039">
    <property type="entry name" value="NANCE-HORAN SYNDROME PROTEIN"/>
    <property type="match status" value="1"/>
</dbReference>
<sequence>MTRPVLTRQSSTFKPLYPVKRLEKNRKRNRRTTIMGIPNQVQKELALHRGSTFQQVVSAELPNDSSQSGVFIIPTVDGGTPVITKEGARVHLSQVEVSDDKQQMKSHLQDVYKKDQAFNHHGYGTHHYRSSVIRPKSVAVPGMTTFTSFNPLRSSFLLEPQGPVMSVSPQATYLSTIIPNAVLPASVEVIEIDRGSQRGNSVHHGGGAHTLSKSSLASVVSSGSPFLSRKSESDGSHADISLNNSTTQGTAHKVDLNLQGISSLQTSANRISNSENIGPNMDSDPAVPCTSGDDAKIKRNSTRSLSIIKTKLPPAPPQRSNSLHNNKIRTGSKGQAESRDANVSGSQGVSSATGSRATTEESQVTAETNKILDPVSNIAESNSHPLSPAQVSARGAKKSGESVLELNTSFPQKNHSECEKFERTISPSSGYSSQSGTPTLSPKEITPISPDKHKTKPVKPERSGSRASSSASPSSSLTSLSSGTSEPVNLDVSNSCTPNLPPASAKELTSPLRMEVRDLWNVPPPPKIKAPCPPPPETWAQNSHTVALLCGPSPQITKVVTESTKTRENADMHEGSPTETSDLGFEKQSQDETEASEINSTDDKSSCDVAGDAHRVKENTERAGTEEDTFSAEDRTEKTTKTQEQESCRWTMNGSGSCDVSAKKEPPVLKKPQPGGKTTLIESQQSDRCNSAATSVDDTEDEVDTSEVRSIRANSTDSQSIHISSPPPSPPPAYQPTPPLSRKSPPTSVSTSLDELERVQEESRVAESSWPPPPPPLEGDSVLDGGDEIEFPLPPPPDMAYNIPAEDSCARGMEASDTPIPPLEEFVKTNQDSGEAETSAPPDPVLVQTVVCDNKDAESSDGPVRTLSSALQSPSSSTSNAAEIQPSLSATASGSFLKRRSLEIESHPATESPSTSQLPTLVKSPLPMESLTTGVAFRRPPGTAHRDNRSKELLARHKSTPIPKEDAIIPLVTPSLLHMVRLRTVSTTEDSAEALSEDSSPKEGALIEEIGRTATVRQQNTPPKPTRKSLKSPPQAVKTYVTPNTPSMRLQEAIRIKTAALSSREGLPYRLGMRPSYHCASELGILSHKSSEAHDTQRIPASPASFIFSRSTKQVVIDTGATPEDRAGVKQSLAGDLVRPSDQTNAAVSSSGGLRSERVPPPVARKPSHGSISFSQHRPACSARMETGASAGDATTAQHSEGTALPETTTRVTADTIETLF</sequence>
<feature type="compositionally biased region" description="Low complexity" evidence="1">
    <location>
        <begin position="426"/>
        <end position="439"/>
    </location>
</feature>
<feature type="compositionally biased region" description="Polar residues" evidence="1">
    <location>
        <begin position="909"/>
        <end position="919"/>
    </location>
</feature>
<name>A0A3Q3DU11_HIPCM</name>
<feature type="compositionally biased region" description="Polar residues" evidence="1">
    <location>
        <begin position="554"/>
        <end position="563"/>
    </location>
</feature>
<dbReference type="Proteomes" id="UP000264820">
    <property type="component" value="Unplaced"/>
</dbReference>
<organism evidence="2 3">
    <name type="scientific">Hippocampus comes</name>
    <name type="common">Tiger tail seahorse</name>
    <dbReference type="NCBI Taxonomy" id="109280"/>
    <lineage>
        <taxon>Eukaryota</taxon>
        <taxon>Metazoa</taxon>
        <taxon>Chordata</taxon>
        <taxon>Craniata</taxon>
        <taxon>Vertebrata</taxon>
        <taxon>Euteleostomi</taxon>
        <taxon>Actinopterygii</taxon>
        <taxon>Neopterygii</taxon>
        <taxon>Teleostei</taxon>
        <taxon>Neoteleostei</taxon>
        <taxon>Acanthomorphata</taxon>
        <taxon>Syngnathiaria</taxon>
        <taxon>Syngnathiformes</taxon>
        <taxon>Syngnathoidei</taxon>
        <taxon>Syngnathidae</taxon>
        <taxon>Hippocampus</taxon>
    </lineage>
</organism>
<dbReference type="GO" id="GO:0030154">
    <property type="term" value="P:cell differentiation"/>
    <property type="evidence" value="ECO:0007669"/>
    <property type="project" value="TreeGrafter"/>
</dbReference>
<feature type="compositionally biased region" description="Basic and acidic residues" evidence="1">
    <location>
        <begin position="564"/>
        <end position="576"/>
    </location>
</feature>
<dbReference type="OMA" id="WLCLSCC"/>
<evidence type="ECO:0000313" key="3">
    <source>
        <dbReference type="Proteomes" id="UP000264820"/>
    </source>
</evidence>
<feature type="region of interest" description="Disordered" evidence="1">
    <location>
        <begin position="1121"/>
        <end position="1221"/>
    </location>
</feature>
<dbReference type="STRING" id="109280.ENSHCOP00000020525"/>
<feature type="compositionally biased region" description="Basic and acidic residues" evidence="1">
    <location>
        <begin position="414"/>
        <end position="423"/>
    </location>
</feature>
<feature type="compositionally biased region" description="Pro residues" evidence="1">
    <location>
        <begin position="522"/>
        <end position="537"/>
    </location>
</feature>
<dbReference type="GeneTree" id="ENSGT00940000171296"/>
<keyword evidence="3" id="KW-1185">Reference proteome</keyword>
<dbReference type="Ensembl" id="ENSHCOT00000006001.1">
    <property type="protein sequence ID" value="ENSHCOP00000020525.1"/>
    <property type="gene ID" value="ENSHCOG00000006649.1"/>
</dbReference>
<feature type="compositionally biased region" description="Basic and acidic residues" evidence="1">
    <location>
        <begin position="601"/>
        <end position="625"/>
    </location>
</feature>
<feature type="compositionally biased region" description="Polar residues" evidence="1">
    <location>
        <begin position="318"/>
        <end position="368"/>
    </location>
</feature>
<accession>A0A3Q3DU11</accession>
<proteinExistence type="predicted"/>
<feature type="compositionally biased region" description="Polar residues" evidence="1">
    <location>
        <begin position="680"/>
        <end position="693"/>
    </location>
</feature>
<feature type="region of interest" description="Disordered" evidence="1">
    <location>
        <begin position="1011"/>
        <end position="1041"/>
    </location>
</feature>